<dbReference type="Gene3D" id="3.40.50.620">
    <property type="entry name" value="HUPs"/>
    <property type="match status" value="1"/>
</dbReference>
<evidence type="ECO:0008006" key="3">
    <source>
        <dbReference type="Google" id="ProtNLM"/>
    </source>
</evidence>
<dbReference type="EMBL" id="JADNYJ010000015">
    <property type="protein sequence ID" value="KAF8907274.1"/>
    <property type="molecule type" value="Genomic_DNA"/>
</dbReference>
<reference evidence="1" key="1">
    <citation type="submission" date="2020-11" db="EMBL/GenBank/DDBJ databases">
        <authorList>
            <consortium name="DOE Joint Genome Institute"/>
            <person name="Ahrendt S."/>
            <person name="Riley R."/>
            <person name="Andreopoulos W."/>
            <person name="LaButti K."/>
            <person name="Pangilinan J."/>
            <person name="Ruiz-duenas F.J."/>
            <person name="Barrasa J.M."/>
            <person name="Sanchez-Garcia M."/>
            <person name="Camarero S."/>
            <person name="Miyauchi S."/>
            <person name="Serrano A."/>
            <person name="Linde D."/>
            <person name="Babiker R."/>
            <person name="Drula E."/>
            <person name="Ayuso-Fernandez I."/>
            <person name="Pacheco R."/>
            <person name="Padilla G."/>
            <person name="Ferreira P."/>
            <person name="Barriuso J."/>
            <person name="Kellner H."/>
            <person name="Castanera R."/>
            <person name="Alfaro M."/>
            <person name="Ramirez L."/>
            <person name="Pisabarro A.G."/>
            <person name="Kuo A."/>
            <person name="Tritt A."/>
            <person name="Lipzen A."/>
            <person name="He G."/>
            <person name="Yan M."/>
            <person name="Ng V."/>
            <person name="Cullen D."/>
            <person name="Martin F."/>
            <person name="Rosso M.-N."/>
            <person name="Henrissat B."/>
            <person name="Hibbett D."/>
            <person name="Martinez A.T."/>
            <person name="Grigoriev I.V."/>
        </authorList>
    </citation>
    <scope>NUCLEOTIDE SEQUENCE</scope>
    <source>
        <strain evidence="1">AH 44721</strain>
    </source>
</reference>
<sequence>MKTISNDGLNSETQPMVHIIRQSAPALLQRVQQGLEKFQLIHAPHPTWPLPHSHVVSQYNSRRPLRISILDSSFNPPTLAHLALANSPRSEGLSISEEANHADPPFYDAKLLLLSVKNVDKSLKPGDATYQQRLEMMSLLTLAIQPDVDATSSSSPISDIFIPERANVAIGITDEPTFVGKANTLIDFLKTRLSSSNAPVQVSVPQDIELTFLVGMDTLERLFAPRYYTSEEAMMSSLRKFFSQPPAGDNSRIVCARRVVEAPTSSELQALSFAKEFVDSGRIAIIDLKVTRVPTARQPCDVLAVFQVRSMIVRGASGLQMISRNILSSTASTKRQSNVLILPSSQAFFYNPT</sequence>
<evidence type="ECO:0000313" key="2">
    <source>
        <dbReference type="Proteomes" id="UP000724874"/>
    </source>
</evidence>
<accession>A0A9P5NW14</accession>
<dbReference type="AlphaFoldDB" id="A0A9P5NW14"/>
<dbReference type="GO" id="GO:0005737">
    <property type="term" value="C:cytoplasm"/>
    <property type="evidence" value="ECO:0007669"/>
    <property type="project" value="TreeGrafter"/>
</dbReference>
<dbReference type="InterPro" id="IPR014729">
    <property type="entry name" value="Rossmann-like_a/b/a_fold"/>
</dbReference>
<name>A0A9P5NW14_GYMJU</name>
<dbReference type="GO" id="GO:0000309">
    <property type="term" value="F:nicotinamide-nucleotide adenylyltransferase activity"/>
    <property type="evidence" value="ECO:0007669"/>
    <property type="project" value="TreeGrafter"/>
</dbReference>
<dbReference type="GO" id="GO:0016887">
    <property type="term" value="F:ATP hydrolysis activity"/>
    <property type="evidence" value="ECO:0007669"/>
    <property type="project" value="TreeGrafter"/>
</dbReference>
<proteinExistence type="predicted"/>
<dbReference type="PANTHER" id="PTHR31285:SF0">
    <property type="entry name" value="NICOTINAMIDE MONONUCLEOTIDE ADENYLYLTRANSFERASE"/>
    <property type="match status" value="1"/>
</dbReference>
<evidence type="ECO:0000313" key="1">
    <source>
        <dbReference type="EMBL" id="KAF8907274.1"/>
    </source>
</evidence>
<dbReference type="SUPFAM" id="SSF52374">
    <property type="entry name" value="Nucleotidylyl transferase"/>
    <property type="match status" value="1"/>
</dbReference>
<dbReference type="Proteomes" id="UP000724874">
    <property type="component" value="Unassembled WGS sequence"/>
</dbReference>
<dbReference type="OrthoDB" id="5591297at2759"/>
<keyword evidence="2" id="KW-1185">Reference proteome</keyword>
<comment type="caution">
    <text evidence="1">The sequence shown here is derived from an EMBL/GenBank/DDBJ whole genome shotgun (WGS) entry which is preliminary data.</text>
</comment>
<dbReference type="GO" id="GO:0005634">
    <property type="term" value="C:nucleus"/>
    <property type="evidence" value="ECO:0007669"/>
    <property type="project" value="TreeGrafter"/>
</dbReference>
<dbReference type="PANTHER" id="PTHR31285">
    <property type="entry name" value="NICOTINAMIDE MONONUCLEOTIDE ADENYLYLTRANSFERASE"/>
    <property type="match status" value="1"/>
</dbReference>
<protein>
    <recommendedName>
        <fullName evidence="3">Nicotinamide-nucleotide adenylyltransferase</fullName>
    </recommendedName>
</protein>
<organism evidence="1 2">
    <name type="scientific">Gymnopilus junonius</name>
    <name type="common">Spectacular rustgill mushroom</name>
    <name type="synonym">Gymnopilus spectabilis subsp. junonius</name>
    <dbReference type="NCBI Taxonomy" id="109634"/>
    <lineage>
        <taxon>Eukaryota</taxon>
        <taxon>Fungi</taxon>
        <taxon>Dikarya</taxon>
        <taxon>Basidiomycota</taxon>
        <taxon>Agaricomycotina</taxon>
        <taxon>Agaricomycetes</taxon>
        <taxon>Agaricomycetidae</taxon>
        <taxon>Agaricales</taxon>
        <taxon>Agaricineae</taxon>
        <taxon>Hymenogastraceae</taxon>
        <taxon>Gymnopilus</taxon>
    </lineage>
</organism>
<gene>
    <name evidence="1" type="ORF">CPB84DRAFT_1843980</name>
</gene>